<evidence type="ECO:0000313" key="6">
    <source>
        <dbReference type="EMBL" id="NUZ05299.1"/>
    </source>
</evidence>
<dbReference type="SMART" id="SM00419">
    <property type="entry name" value="HTH_CRP"/>
    <property type="match status" value="1"/>
</dbReference>
<evidence type="ECO:0000256" key="1">
    <source>
        <dbReference type="ARBA" id="ARBA00023015"/>
    </source>
</evidence>
<dbReference type="InterPro" id="IPR000595">
    <property type="entry name" value="cNMP-bd_dom"/>
</dbReference>
<organism evidence="6 7">
    <name type="scientific">Piscinibacter koreensis</name>
    <dbReference type="NCBI Taxonomy" id="2742824"/>
    <lineage>
        <taxon>Bacteria</taxon>
        <taxon>Pseudomonadati</taxon>
        <taxon>Pseudomonadota</taxon>
        <taxon>Betaproteobacteria</taxon>
        <taxon>Burkholderiales</taxon>
        <taxon>Sphaerotilaceae</taxon>
        <taxon>Piscinibacter</taxon>
    </lineage>
</organism>
<evidence type="ECO:0000259" key="4">
    <source>
        <dbReference type="PROSITE" id="PS50042"/>
    </source>
</evidence>
<dbReference type="GO" id="GO:0003677">
    <property type="term" value="F:DNA binding"/>
    <property type="evidence" value="ECO:0007669"/>
    <property type="project" value="UniProtKB-KW"/>
</dbReference>
<reference evidence="6 7" key="1">
    <citation type="submission" date="2020-06" db="EMBL/GenBank/DDBJ databases">
        <title>Schlegella sp. ID0723 isolated from air conditioner.</title>
        <authorList>
            <person name="Kim D.Y."/>
            <person name="Kim D.-U."/>
        </authorList>
    </citation>
    <scope>NUCLEOTIDE SEQUENCE [LARGE SCALE GENOMIC DNA]</scope>
    <source>
        <strain evidence="6 7">ID0723</strain>
    </source>
</reference>
<dbReference type="Proteomes" id="UP000529637">
    <property type="component" value="Unassembled WGS sequence"/>
</dbReference>
<dbReference type="CDD" id="cd00038">
    <property type="entry name" value="CAP_ED"/>
    <property type="match status" value="1"/>
</dbReference>
<protein>
    <submittedName>
        <fullName evidence="6">Crp/Fnr family transcriptional regulator</fullName>
    </submittedName>
</protein>
<gene>
    <name evidence="6" type="ORF">HQN59_05935</name>
</gene>
<dbReference type="PANTHER" id="PTHR24567">
    <property type="entry name" value="CRP FAMILY TRANSCRIPTIONAL REGULATORY PROTEIN"/>
    <property type="match status" value="1"/>
</dbReference>
<evidence type="ECO:0000313" key="7">
    <source>
        <dbReference type="Proteomes" id="UP000529637"/>
    </source>
</evidence>
<dbReference type="InterPro" id="IPR012318">
    <property type="entry name" value="HTH_CRP"/>
</dbReference>
<feature type="domain" description="Cyclic nucleotide-binding" evidence="4">
    <location>
        <begin position="15"/>
        <end position="135"/>
    </location>
</feature>
<keyword evidence="1" id="KW-0805">Transcription regulation</keyword>
<proteinExistence type="predicted"/>
<dbReference type="InterPro" id="IPR014710">
    <property type="entry name" value="RmlC-like_jellyroll"/>
</dbReference>
<dbReference type="EMBL" id="JABWMJ010000002">
    <property type="protein sequence ID" value="NUZ05299.1"/>
    <property type="molecule type" value="Genomic_DNA"/>
</dbReference>
<dbReference type="Pfam" id="PF00027">
    <property type="entry name" value="cNMP_binding"/>
    <property type="match status" value="1"/>
</dbReference>
<dbReference type="SMART" id="SM00100">
    <property type="entry name" value="cNMP"/>
    <property type="match status" value="1"/>
</dbReference>
<dbReference type="InterPro" id="IPR036388">
    <property type="entry name" value="WH-like_DNA-bd_sf"/>
</dbReference>
<comment type="caution">
    <text evidence="6">The sequence shown here is derived from an EMBL/GenBank/DDBJ whole genome shotgun (WGS) entry which is preliminary data.</text>
</comment>
<dbReference type="InterPro" id="IPR050397">
    <property type="entry name" value="Env_Response_Regulators"/>
</dbReference>
<evidence type="ECO:0000256" key="2">
    <source>
        <dbReference type="ARBA" id="ARBA00023125"/>
    </source>
</evidence>
<sequence>MTRTVHVDLIRAVPLFSWVTDEQARELAEGATRRRFRRGENLVEQGGKSGALFILLNGSARVLAADRRGREVSLAVLRHGDPVGEMSLIDDEPHSATVRAEVQTDALVLGRAEFMRLLPGDTSLAHALMRGLVQRLRGANEQIQSLALLDVYGRVARALLSMSEVVDEGRVIRERVSRQRLAEIVGASREKVGRVMKELEANGVVHLDARGWLTLRDGMQAGSSGRRSLY</sequence>
<dbReference type="GO" id="GO:0005829">
    <property type="term" value="C:cytosol"/>
    <property type="evidence" value="ECO:0007669"/>
    <property type="project" value="TreeGrafter"/>
</dbReference>
<dbReference type="SUPFAM" id="SSF46785">
    <property type="entry name" value="Winged helix' DNA-binding domain"/>
    <property type="match status" value="1"/>
</dbReference>
<name>A0A7Y6TVN4_9BURK</name>
<keyword evidence="2" id="KW-0238">DNA-binding</keyword>
<dbReference type="Gene3D" id="1.10.10.10">
    <property type="entry name" value="Winged helix-like DNA-binding domain superfamily/Winged helix DNA-binding domain"/>
    <property type="match status" value="1"/>
</dbReference>
<evidence type="ECO:0000256" key="3">
    <source>
        <dbReference type="ARBA" id="ARBA00023163"/>
    </source>
</evidence>
<dbReference type="Gene3D" id="2.60.120.10">
    <property type="entry name" value="Jelly Rolls"/>
    <property type="match status" value="1"/>
</dbReference>
<dbReference type="PROSITE" id="PS51063">
    <property type="entry name" value="HTH_CRP_2"/>
    <property type="match status" value="1"/>
</dbReference>
<dbReference type="SUPFAM" id="SSF51206">
    <property type="entry name" value="cAMP-binding domain-like"/>
    <property type="match status" value="1"/>
</dbReference>
<dbReference type="InterPro" id="IPR018490">
    <property type="entry name" value="cNMP-bd_dom_sf"/>
</dbReference>
<feature type="domain" description="HTH crp-type" evidence="5">
    <location>
        <begin position="149"/>
        <end position="219"/>
    </location>
</feature>
<accession>A0A7Y6TVN4</accession>
<dbReference type="AlphaFoldDB" id="A0A7Y6TVN4"/>
<keyword evidence="3" id="KW-0804">Transcription</keyword>
<evidence type="ECO:0000259" key="5">
    <source>
        <dbReference type="PROSITE" id="PS51063"/>
    </source>
</evidence>
<dbReference type="PROSITE" id="PS50042">
    <property type="entry name" value="CNMP_BINDING_3"/>
    <property type="match status" value="1"/>
</dbReference>
<keyword evidence="7" id="KW-1185">Reference proteome</keyword>
<dbReference type="GO" id="GO:0003700">
    <property type="term" value="F:DNA-binding transcription factor activity"/>
    <property type="evidence" value="ECO:0007669"/>
    <property type="project" value="TreeGrafter"/>
</dbReference>
<dbReference type="PANTHER" id="PTHR24567:SF74">
    <property type="entry name" value="HTH-TYPE TRANSCRIPTIONAL REGULATOR ARCR"/>
    <property type="match status" value="1"/>
</dbReference>
<dbReference type="Pfam" id="PF13545">
    <property type="entry name" value="HTH_Crp_2"/>
    <property type="match status" value="1"/>
</dbReference>
<dbReference type="InterPro" id="IPR036390">
    <property type="entry name" value="WH_DNA-bd_sf"/>
</dbReference>